<evidence type="ECO:0000256" key="5">
    <source>
        <dbReference type="ARBA" id="ARBA00020397"/>
    </source>
</evidence>
<dbReference type="GO" id="GO:0016757">
    <property type="term" value="F:glycosyltransferase activity"/>
    <property type="evidence" value="ECO:0007669"/>
    <property type="project" value="UniProtKB-KW"/>
</dbReference>
<dbReference type="Pfam" id="PF13393">
    <property type="entry name" value="tRNA-synt_His"/>
    <property type="match status" value="1"/>
</dbReference>
<comment type="subunit">
    <text evidence="4 9">Heteromultimer composed of HisG and HisZ subunits.</text>
</comment>
<keyword evidence="11" id="KW-0808">Transferase</keyword>
<keyword evidence="6 9" id="KW-0963">Cytoplasm</keyword>
<comment type="pathway">
    <text evidence="2 9">Amino-acid biosynthesis; L-histidine biosynthesis; L-histidine from 5-phospho-alpha-D-ribose 1-diphosphate: step 1/9.</text>
</comment>
<evidence type="ECO:0000256" key="6">
    <source>
        <dbReference type="ARBA" id="ARBA00022490"/>
    </source>
</evidence>
<dbReference type="EMBL" id="JBFOCI010000005">
    <property type="protein sequence ID" value="MEW9807703.1"/>
    <property type="molecule type" value="Genomic_DNA"/>
</dbReference>
<keyword evidence="11" id="KW-0328">Glycosyltransferase</keyword>
<comment type="miscellaneous">
    <text evidence="9">This function is generally fulfilled by the C-terminal part of HisG, which is missing in some bacteria such as this one.</text>
</comment>
<keyword evidence="9" id="KW-0028">Amino-acid biosynthesis</keyword>
<organism evidence="11 12">
    <name type="scientific">Mesorhizobium marinum</name>
    <dbReference type="NCBI Taxonomy" id="3228790"/>
    <lineage>
        <taxon>Bacteria</taxon>
        <taxon>Pseudomonadati</taxon>
        <taxon>Pseudomonadota</taxon>
        <taxon>Alphaproteobacteria</taxon>
        <taxon>Hyphomicrobiales</taxon>
        <taxon>Phyllobacteriaceae</taxon>
        <taxon>Mesorhizobium</taxon>
    </lineage>
</organism>
<evidence type="ECO:0000256" key="4">
    <source>
        <dbReference type="ARBA" id="ARBA00011496"/>
    </source>
</evidence>
<comment type="caution">
    <text evidence="11">The sequence shown here is derived from an EMBL/GenBank/DDBJ whole genome shotgun (WGS) entry which is preliminary data.</text>
</comment>
<evidence type="ECO:0000256" key="1">
    <source>
        <dbReference type="ARBA" id="ARBA00004496"/>
    </source>
</evidence>
<protein>
    <recommendedName>
        <fullName evidence="5 9">ATP phosphoribosyltransferase regulatory subunit</fullName>
    </recommendedName>
</protein>
<dbReference type="RefSeq" id="WP_367724885.1">
    <property type="nucleotide sequence ID" value="NZ_JBFOCI010000005.1"/>
</dbReference>
<keyword evidence="12" id="KW-1185">Reference proteome</keyword>
<dbReference type="InterPro" id="IPR045864">
    <property type="entry name" value="aa-tRNA-synth_II/BPL/LPL"/>
</dbReference>
<evidence type="ECO:0000313" key="12">
    <source>
        <dbReference type="Proteomes" id="UP001556196"/>
    </source>
</evidence>
<dbReference type="PIRSF" id="PIRSF001549">
    <property type="entry name" value="His-tRNA_synth"/>
    <property type="match status" value="1"/>
</dbReference>
<comment type="subcellular location">
    <subcellularLocation>
        <location evidence="1 9">Cytoplasm</location>
    </subcellularLocation>
</comment>
<dbReference type="InterPro" id="IPR004516">
    <property type="entry name" value="HisRS/HisZ"/>
</dbReference>
<sequence length="378" mass="39640">MTSRYPTIAPDLLALFSARGANPVDVAVLQPADPFLDMAGEDLRRRIFLTESETGASLCLRPEFTIPVCLDHIASQAGTPRRYSYLGEVFRQRREGGNEFFQAGIEDLGDRDAPAADARSIADAHALLALALPGVPLTVTLGDQSIFEAVLAALGLPRGWRMRLARAFGSADQLAAALADLANPPKNGALPEPVAVLVADGDLDGLAAHIAAGMTEAGLSPTAGRTPQDIARRLVEKAELRSVRLSSEAFEALKSFLAIHVQLDAAAAALEGFAGSAGLSLGSALANFSERVDAVAAQGLSPAAIRYDAAFGRPLDYYTGLVFEISAGSPSSEPSARPLAGGGRYDRLLTLLGARDRIPGVGFSVWLDRIEALRGEAA</sequence>
<evidence type="ECO:0000256" key="8">
    <source>
        <dbReference type="ARBA" id="ARBA00025246"/>
    </source>
</evidence>
<evidence type="ECO:0000259" key="10">
    <source>
        <dbReference type="Pfam" id="PF13393"/>
    </source>
</evidence>
<proteinExistence type="inferred from homology"/>
<evidence type="ECO:0000256" key="9">
    <source>
        <dbReference type="HAMAP-Rule" id="MF_00125"/>
    </source>
</evidence>
<reference evidence="11 12" key="1">
    <citation type="submission" date="2024-06" db="EMBL/GenBank/DDBJ databases">
        <authorList>
            <person name="Tuo L."/>
        </authorList>
    </citation>
    <scope>NUCLEOTIDE SEQUENCE [LARGE SCALE GENOMIC DNA]</scope>
    <source>
        <strain evidence="11 12">ZMM04-5</strain>
    </source>
</reference>
<dbReference type="InterPro" id="IPR004517">
    <property type="entry name" value="HisZ"/>
</dbReference>
<keyword evidence="7 9" id="KW-0368">Histidine biosynthesis</keyword>
<evidence type="ECO:0000313" key="11">
    <source>
        <dbReference type="EMBL" id="MEW9807703.1"/>
    </source>
</evidence>
<evidence type="ECO:0000256" key="7">
    <source>
        <dbReference type="ARBA" id="ARBA00023102"/>
    </source>
</evidence>
<comment type="function">
    <text evidence="8 9">Required for the first step of histidine biosynthesis. May allow the feedback regulation of ATP phosphoribosyltransferase activity by histidine.</text>
</comment>
<feature type="domain" description="Class II Histidinyl-tRNA synthetase (HisRS)-like catalytic core" evidence="10">
    <location>
        <begin position="6"/>
        <end position="370"/>
    </location>
</feature>
<dbReference type="NCBIfam" id="NF008951">
    <property type="entry name" value="PRK12295.1-4"/>
    <property type="match status" value="1"/>
</dbReference>
<gene>
    <name evidence="9" type="primary">hisZ</name>
    <name evidence="11" type="ORF">ABUE31_17065</name>
</gene>
<dbReference type="HAMAP" id="MF_00125">
    <property type="entry name" value="HisZ"/>
    <property type="match status" value="1"/>
</dbReference>
<dbReference type="InterPro" id="IPR041715">
    <property type="entry name" value="HisRS-like_core"/>
</dbReference>
<dbReference type="Proteomes" id="UP001556196">
    <property type="component" value="Unassembled WGS sequence"/>
</dbReference>
<name>A0ABV3R378_9HYPH</name>
<dbReference type="PANTHER" id="PTHR43707">
    <property type="entry name" value="HISTIDYL-TRNA SYNTHETASE"/>
    <property type="match status" value="1"/>
</dbReference>
<evidence type="ECO:0000256" key="3">
    <source>
        <dbReference type="ARBA" id="ARBA00005539"/>
    </source>
</evidence>
<dbReference type="Gene3D" id="3.30.930.10">
    <property type="entry name" value="Bira Bifunctional Protein, Domain 2"/>
    <property type="match status" value="1"/>
</dbReference>
<dbReference type="PANTHER" id="PTHR43707:SF1">
    <property type="entry name" value="HISTIDINE--TRNA LIGASE, MITOCHONDRIAL-RELATED"/>
    <property type="match status" value="1"/>
</dbReference>
<comment type="similarity">
    <text evidence="3 9">Belongs to the class-II aminoacyl-tRNA synthetase family. HisZ subfamily.</text>
</comment>
<dbReference type="SUPFAM" id="SSF55681">
    <property type="entry name" value="Class II aaRS and biotin synthetases"/>
    <property type="match status" value="1"/>
</dbReference>
<accession>A0ABV3R378</accession>
<evidence type="ECO:0000256" key="2">
    <source>
        <dbReference type="ARBA" id="ARBA00004667"/>
    </source>
</evidence>